<sequence>MNNTVDLSVLLADFVEDTTGHLDAVENALLELEKQYGRGVTDEALVTQILGNLHTIKGNSGMMGLGSIQQLVHKLEAAFKQVLERNIHLTNGFFEAIFAALNNIRESLAKLVENPAYQADFSDITMLVECVSSGAVEKEGFIATADKKEDSSYISQKSSTLKVNFEKLDDLLNLVGELVIRRTGLLALESRIREINDKSLVEAFTESSQLIGDTAAQLREAIMKARMLPVKVVFQRFNRLVRDLCQCHGKEVNLVFIGEDTELDKTVIDEIGEPLLHLIRNAVDHGLENPEVRRRSGKPAKGILTLRARHENNHMVISVEDDGSGISPERLRNAAVSKGLIDSRQARALSDHEALQLMFLPGFSTKEEVTETSGRGIGLDVVKNIVASFNGMIDIESAMGVGTTFTIKLPLTLAIITSLMVEVSGDTYAIPLSGVLESIKVDRGDIHEVADGEVIQLRDRLLPLVRVGSFFGLPQLKQEETEYVVVVGSGERRGGLVVDRLIGQQEIVIKAMDDYLGALPGIAGGTILGNGKIALIFDIASLIGKAKGGRIDAGK</sequence>
<dbReference type="PROSITE" id="PS50894">
    <property type="entry name" value="HPT"/>
    <property type="match status" value="1"/>
</dbReference>
<dbReference type="InterPro" id="IPR036641">
    <property type="entry name" value="HPT_dom_sf"/>
</dbReference>
<dbReference type="SMART" id="SM00260">
    <property type="entry name" value="CheW"/>
    <property type="match status" value="1"/>
</dbReference>
<evidence type="ECO:0000256" key="5">
    <source>
        <dbReference type="ARBA" id="ARBA00022777"/>
    </source>
</evidence>
<keyword evidence="4" id="KW-0808">Transferase</keyword>
<dbReference type="Pfam" id="PF02895">
    <property type="entry name" value="H-kinase_dim"/>
    <property type="match status" value="1"/>
</dbReference>
<evidence type="ECO:0000256" key="3">
    <source>
        <dbReference type="ARBA" id="ARBA00022553"/>
    </source>
</evidence>
<dbReference type="InterPro" id="IPR004105">
    <property type="entry name" value="CheA-like_dim"/>
</dbReference>
<dbReference type="GO" id="GO:0005737">
    <property type="term" value="C:cytoplasm"/>
    <property type="evidence" value="ECO:0007669"/>
    <property type="project" value="InterPro"/>
</dbReference>
<dbReference type="PRINTS" id="PR00344">
    <property type="entry name" value="BCTRLSENSOR"/>
</dbReference>
<dbReference type="GO" id="GO:0006935">
    <property type="term" value="P:chemotaxis"/>
    <property type="evidence" value="ECO:0007669"/>
    <property type="project" value="UniProtKB-KW"/>
</dbReference>
<reference evidence="10 11" key="1">
    <citation type="submission" date="2009-01" db="EMBL/GenBank/DDBJ databases">
        <title>Complete sequence of Geobacter sp. FRC-32.</title>
        <authorList>
            <consortium name="US DOE Joint Genome Institute"/>
            <person name="Lucas S."/>
            <person name="Copeland A."/>
            <person name="Lapidus A."/>
            <person name="Glavina del Rio T."/>
            <person name="Dalin E."/>
            <person name="Tice H."/>
            <person name="Bruce D."/>
            <person name="Goodwin L."/>
            <person name="Pitluck S."/>
            <person name="Saunders E."/>
            <person name="Brettin T."/>
            <person name="Detter J.C."/>
            <person name="Han C."/>
            <person name="Larimer F."/>
            <person name="Land M."/>
            <person name="Hauser L."/>
            <person name="Kyrpides N."/>
            <person name="Ovchinnikova G."/>
            <person name="Kostka J."/>
            <person name="Richardson P."/>
        </authorList>
    </citation>
    <scope>NUCLEOTIDE SEQUENCE [LARGE SCALE GENOMIC DNA]</scope>
    <source>
        <strain evidence="11">DSM 22248 / JCM 15807 / FRC-32</strain>
    </source>
</reference>
<dbReference type="SUPFAM" id="SSF50341">
    <property type="entry name" value="CheW-like"/>
    <property type="match status" value="1"/>
</dbReference>
<evidence type="ECO:0000256" key="6">
    <source>
        <dbReference type="PROSITE-ProRule" id="PRU00110"/>
    </source>
</evidence>
<dbReference type="InterPro" id="IPR004358">
    <property type="entry name" value="Sig_transdc_His_kin-like_C"/>
</dbReference>
<dbReference type="InterPro" id="IPR005467">
    <property type="entry name" value="His_kinase_dom"/>
</dbReference>
<keyword evidence="11" id="KW-1185">Reference proteome</keyword>
<dbReference type="SMART" id="SM00387">
    <property type="entry name" value="HATPase_c"/>
    <property type="match status" value="1"/>
</dbReference>
<dbReference type="FunFam" id="3.30.565.10:FF:000016">
    <property type="entry name" value="Chemotaxis protein CheA, putative"/>
    <property type="match status" value="1"/>
</dbReference>
<dbReference type="Gene3D" id="1.10.287.560">
    <property type="entry name" value="Histidine kinase CheA-like, homodimeric domain"/>
    <property type="match status" value="1"/>
</dbReference>
<dbReference type="AlphaFoldDB" id="B9M5H0"/>
<evidence type="ECO:0000256" key="1">
    <source>
        <dbReference type="ARBA" id="ARBA00000085"/>
    </source>
</evidence>
<dbReference type="Gene3D" id="3.30.565.10">
    <property type="entry name" value="Histidine kinase-like ATPase, C-terminal domain"/>
    <property type="match status" value="1"/>
</dbReference>
<dbReference type="SUPFAM" id="SSF47384">
    <property type="entry name" value="Homodimeric domain of signal transducing histidine kinase"/>
    <property type="match status" value="1"/>
</dbReference>
<dbReference type="CDD" id="cd16916">
    <property type="entry name" value="HATPase_CheA-like"/>
    <property type="match status" value="1"/>
</dbReference>
<dbReference type="HOGENOM" id="CLU_000650_3_0_7"/>
<dbReference type="Pfam" id="PF02518">
    <property type="entry name" value="HATPase_c"/>
    <property type="match status" value="1"/>
</dbReference>
<dbReference type="InterPro" id="IPR008207">
    <property type="entry name" value="Sig_transdc_His_kin_Hpt_dom"/>
</dbReference>
<evidence type="ECO:0000313" key="10">
    <source>
        <dbReference type="EMBL" id="ACM21729.1"/>
    </source>
</evidence>
<dbReference type="PANTHER" id="PTHR43395">
    <property type="entry name" value="SENSOR HISTIDINE KINASE CHEA"/>
    <property type="match status" value="1"/>
</dbReference>
<evidence type="ECO:0000259" key="8">
    <source>
        <dbReference type="PROSITE" id="PS50851"/>
    </source>
</evidence>
<dbReference type="STRING" id="316067.Geob_3386"/>
<dbReference type="InterPro" id="IPR002545">
    <property type="entry name" value="CheW-lke_dom"/>
</dbReference>
<dbReference type="OrthoDB" id="9803176at2"/>
<evidence type="ECO:0000259" key="9">
    <source>
        <dbReference type="PROSITE" id="PS50894"/>
    </source>
</evidence>
<evidence type="ECO:0000313" key="11">
    <source>
        <dbReference type="Proteomes" id="UP000007721"/>
    </source>
</evidence>
<dbReference type="GO" id="GO:0000155">
    <property type="term" value="F:phosphorelay sensor kinase activity"/>
    <property type="evidence" value="ECO:0007669"/>
    <property type="project" value="InterPro"/>
</dbReference>
<feature type="domain" description="HPt" evidence="9">
    <location>
        <begin position="3"/>
        <end position="115"/>
    </location>
</feature>
<name>B9M5H0_GEODF</name>
<protein>
    <recommendedName>
        <fullName evidence="2">histidine kinase</fullName>
        <ecNumber evidence="2">2.7.13.3</ecNumber>
    </recommendedName>
</protein>
<evidence type="ECO:0000256" key="2">
    <source>
        <dbReference type="ARBA" id="ARBA00012438"/>
    </source>
</evidence>
<dbReference type="PANTHER" id="PTHR43395:SF1">
    <property type="entry name" value="CHEMOTAXIS PROTEIN CHEA"/>
    <property type="match status" value="1"/>
</dbReference>
<dbReference type="SUPFAM" id="SSF55874">
    <property type="entry name" value="ATPase domain of HSP90 chaperone/DNA topoisomerase II/histidine kinase"/>
    <property type="match status" value="1"/>
</dbReference>
<dbReference type="InterPro" id="IPR003594">
    <property type="entry name" value="HATPase_dom"/>
</dbReference>
<dbReference type="Pfam" id="PF01584">
    <property type="entry name" value="CheW"/>
    <property type="match status" value="1"/>
</dbReference>
<dbReference type="CDD" id="cd00088">
    <property type="entry name" value="HPT"/>
    <property type="match status" value="1"/>
</dbReference>
<dbReference type="SUPFAM" id="SSF47226">
    <property type="entry name" value="Histidine-containing phosphotransfer domain, HPT domain"/>
    <property type="match status" value="1"/>
</dbReference>
<accession>B9M5H0</accession>
<dbReference type="CDD" id="cd00731">
    <property type="entry name" value="CheA_reg"/>
    <property type="match status" value="1"/>
</dbReference>
<dbReference type="Gene3D" id="1.20.120.160">
    <property type="entry name" value="HPT domain"/>
    <property type="match status" value="1"/>
</dbReference>
<dbReference type="InterPro" id="IPR036061">
    <property type="entry name" value="CheW-like_dom_sf"/>
</dbReference>
<organism evidence="10 11">
    <name type="scientific">Geotalea daltonii (strain DSM 22248 / JCM 15807 / FRC-32)</name>
    <name type="common">Geobacter daltonii</name>
    <dbReference type="NCBI Taxonomy" id="316067"/>
    <lineage>
        <taxon>Bacteria</taxon>
        <taxon>Pseudomonadati</taxon>
        <taxon>Thermodesulfobacteriota</taxon>
        <taxon>Desulfuromonadia</taxon>
        <taxon>Geobacterales</taxon>
        <taxon>Geobacteraceae</taxon>
        <taxon>Geotalea</taxon>
    </lineage>
</organism>
<dbReference type="EC" id="2.7.13.3" evidence="2"/>
<dbReference type="SMART" id="SM00073">
    <property type="entry name" value="HPT"/>
    <property type="match status" value="1"/>
</dbReference>
<dbReference type="EMBL" id="CP001390">
    <property type="protein sequence ID" value="ACM21729.1"/>
    <property type="molecule type" value="Genomic_DNA"/>
</dbReference>
<dbReference type="PROSITE" id="PS50109">
    <property type="entry name" value="HIS_KIN"/>
    <property type="match status" value="1"/>
</dbReference>
<gene>
    <name evidence="10" type="primary">cheA64H-2</name>
    <name evidence="10" type="ordered locus">Geob_3386</name>
</gene>
<dbReference type="GO" id="GO:0005524">
    <property type="term" value="F:ATP binding"/>
    <property type="evidence" value="ECO:0007669"/>
    <property type="project" value="UniProtKB-KW"/>
</dbReference>
<dbReference type="eggNOG" id="COG0643">
    <property type="taxonomic scope" value="Bacteria"/>
</dbReference>
<evidence type="ECO:0000256" key="4">
    <source>
        <dbReference type="ARBA" id="ARBA00022679"/>
    </source>
</evidence>
<dbReference type="KEGG" id="geo:Geob_3386"/>
<dbReference type="InterPro" id="IPR051315">
    <property type="entry name" value="Bact_Chemotaxis_CheA"/>
</dbReference>
<dbReference type="InterPro" id="IPR037006">
    <property type="entry name" value="CheA-like_homodim_sf"/>
</dbReference>
<feature type="domain" description="Histidine kinase" evidence="7">
    <location>
        <begin position="208"/>
        <end position="413"/>
    </location>
</feature>
<keyword evidence="5 10" id="KW-0418">Kinase</keyword>
<dbReference type="InterPro" id="IPR036097">
    <property type="entry name" value="HisK_dim/P_sf"/>
</dbReference>
<dbReference type="SMART" id="SM01231">
    <property type="entry name" value="H-kinase_dim"/>
    <property type="match status" value="1"/>
</dbReference>
<dbReference type="Proteomes" id="UP000007721">
    <property type="component" value="Chromosome"/>
</dbReference>
<dbReference type="Gene3D" id="2.30.30.40">
    <property type="entry name" value="SH3 Domains"/>
    <property type="match status" value="1"/>
</dbReference>
<proteinExistence type="predicted"/>
<keyword evidence="3 6" id="KW-0597">Phosphoprotein</keyword>
<dbReference type="Pfam" id="PF01627">
    <property type="entry name" value="Hpt"/>
    <property type="match status" value="1"/>
</dbReference>
<feature type="domain" description="CheW-like" evidence="8">
    <location>
        <begin position="415"/>
        <end position="548"/>
    </location>
</feature>
<feature type="modified residue" description="Phosphohistidine" evidence="6">
    <location>
        <position position="54"/>
    </location>
</feature>
<dbReference type="PROSITE" id="PS50851">
    <property type="entry name" value="CHEW"/>
    <property type="match status" value="1"/>
</dbReference>
<dbReference type="InterPro" id="IPR036890">
    <property type="entry name" value="HATPase_C_sf"/>
</dbReference>
<comment type="catalytic activity">
    <reaction evidence="1">
        <text>ATP + protein L-histidine = ADP + protein N-phospho-L-histidine.</text>
        <dbReference type="EC" id="2.7.13.3"/>
    </reaction>
</comment>
<evidence type="ECO:0000259" key="7">
    <source>
        <dbReference type="PROSITE" id="PS50109"/>
    </source>
</evidence>